<dbReference type="HOGENOM" id="CLU_015982_2_0_6"/>
<dbReference type="EMBL" id="JH600070">
    <property type="protein sequence ID" value="EIJ41286.1"/>
    <property type="molecule type" value="Genomic_DNA"/>
</dbReference>
<evidence type="ECO:0000313" key="4">
    <source>
        <dbReference type="Proteomes" id="UP000005744"/>
    </source>
</evidence>
<sequence length="725" mass="80775">MSGYSRRQFLHTVVISAGTMMLSSQLGGCNNNDDEIPVQVATGYFPQSLASGDPKANSVVLWTRLAESATGDFNLRLQVANTADFAQKLVDSTVTAYANHDHCVKVKVIRLTPAITYYYRFLYLKNGVYYATKTAKTKTAPVSTADVSVKFGFVSCQDYIGRYYNPYVKLLDEQADFFIHLGDYVYESTGDPSFQNASGVRVIQFTDQVNAITAYASNGQPYYLAASLDNYRQLYRTYRSDALLQEVHEAMPMIPIWDDHEFADDCWGATATTFDERRNELSISRRQNAERAWLEYMPVDLDEVSEGSISVNEATLYPNNRIYREFYFGKHLHLIMTDYRSYRPDHLIREDAFPATVVLDEATLQQLISAQGLDFQTVRNSFLPYFNIDLAELATLKVILTAVVTQAYLAEGIATADAQQRASTVIRGNLDATVVNNLLQSYNQTTSTPYPLFDNTQLANMSRGLSYLGLGKQSLFSSLGSRYLVVKQSYDLYANYQYLMGSGDSGQNGLGQTQETWLRNTLLNSTQTWRVVGSSVSLTSLLLDLANTDGLPADFIALLNSLPSAYRHLFYFNVDQWDGFVNKRAALVELLDSVTNTVSIAGDIHASYVSQHGERTFEFTGTSVSSGTFSTLASNQATEIGLSNVEAITASIDYLLRRANPMISYANSNANGVSIMQVSADSIEVDYHLLAAEVAFENHYNDRQAIRDNVQTLSFQVKSGKLSLI</sequence>
<dbReference type="PANTHER" id="PTHR43606:SF2">
    <property type="entry name" value="ALKALINE PHOSPHATASE FAMILY PROTEIN (AFU_ORTHOLOGUE AFUA_5G03860)"/>
    <property type="match status" value="1"/>
</dbReference>
<dbReference type="AlphaFoldDB" id="I3CCE3"/>
<dbReference type="OrthoDB" id="327733at2"/>
<feature type="domain" description="PhoD-like phosphatase metallophosphatase" evidence="1">
    <location>
        <begin position="503"/>
        <end position="687"/>
    </location>
</feature>
<reference evidence="3 4" key="1">
    <citation type="submission" date="2011-11" db="EMBL/GenBank/DDBJ databases">
        <title>Improved High-Quality Draft sequence of Beggiatoa alba B18lD.</title>
        <authorList>
            <consortium name="US DOE Joint Genome Institute"/>
            <person name="Lucas S."/>
            <person name="Han J."/>
            <person name="Lapidus A."/>
            <person name="Cheng J.-F."/>
            <person name="Goodwin L."/>
            <person name="Pitluck S."/>
            <person name="Peters L."/>
            <person name="Mikhailova N."/>
            <person name="Held B."/>
            <person name="Detter J.C."/>
            <person name="Han C."/>
            <person name="Tapia R."/>
            <person name="Land M."/>
            <person name="Hauser L."/>
            <person name="Kyrpides N."/>
            <person name="Ivanova N."/>
            <person name="Pagani I."/>
            <person name="Samuel K."/>
            <person name="Teske A."/>
            <person name="Mueller J."/>
            <person name="Woyke T."/>
        </authorList>
    </citation>
    <scope>NUCLEOTIDE SEQUENCE [LARGE SCALE GENOMIC DNA]</scope>
    <source>
        <strain evidence="3 4">B18LD</strain>
    </source>
</reference>
<dbReference type="SUPFAM" id="SSF56300">
    <property type="entry name" value="Metallo-dependent phosphatases"/>
    <property type="match status" value="2"/>
</dbReference>
<dbReference type="Gene3D" id="2.60.40.380">
    <property type="entry name" value="Purple acid phosphatase-like, N-terminal"/>
    <property type="match status" value="1"/>
</dbReference>
<dbReference type="PANTHER" id="PTHR43606">
    <property type="entry name" value="PHOSPHATASE, PUTATIVE (AFU_ORTHOLOGUE AFUA_6G08710)-RELATED"/>
    <property type="match status" value="1"/>
</dbReference>
<keyword evidence="4" id="KW-1185">Reference proteome</keyword>
<organism evidence="3 4">
    <name type="scientific">Beggiatoa alba B18LD</name>
    <dbReference type="NCBI Taxonomy" id="395493"/>
    <lineage>
        <taxon>Bacteria</taxon>
        <taxon>Pseudomonadati</taxon>
        <taxon>Pseudomonadota</taxon>
        <taxon>Gammaproteobacteria</taxon>
        <taxon>Thiotrichales</taxon>
        <taxon>Thiotrichaceae</taxon>
        <taxon>Beggiatoa</taxon>
    </lineage>
</organism>
<accession>I3CCE3</accession>
<dbReference type="Proteomes" id="UP000005744">
    <property type="component" value="Unassembled WGS sequence"/>
</dbReference>
<dbReference type="RefSeq" id="WP_002683086.1">
    <property type="nucleotide sequence ID" value="NZ_JH600070.1"/>
</dbReference>
<dbReference type="InterPro" id="IPR029052">
    <property type="entry name" value="Metallo-depent_PP-like"/>
</dbReference>
<evidence type="ECO:0000313" key="3">
    <source>
        <dbReference type="EMBL" id="EIJ41286.1"/>
    </source>
</evidence>
<dbReference type="InterPro" id="IPR038607">
    <property type="entry name" value="PhoD-like_sf"/>
</dbReference>
<dbReference type="Pfam" id="PF16655">
    <property type="entry name" value="PhoD_N"/>
    <property type="match status" value="1"/>
</dbReference>
<dbReference type="Gene3D" id="3.60.21.70">
    <property type="entry name" value="PhoD-like phosphatase"/>
    <property type="match status" value="2"/>
</dbReference>
<gene>
    <name evidence="3" type="ORF">BegalDRAFT_0366</name>
</gene>
<dbReference type="InterPro" id="IPR052900">
    <property type="entry name" value="Phospholipid_Metab_Enz"/>
</dbReference>
<protein>
    <submittedName>
        <fullName evidence="3">Phosphodiesterase/alkaline phosphatase D</fullName>
    </submittedName>
</protein>
<feature type="domain" description="Phospholipase D N-terminal" evidence="2">
    <location>
        <begin position="48"/>
        <end position="125"/>
    </location>
</feature>
<dbReference type="InterPro" id="IPR032093">
    <property type="entry name" value="PhoD_N"/>
</dbReference>
<proteinExistence type="predicted"/>
<dbReference type="Pfam" id="PF09423">
    <property type="entry name" value="PhoD"/>
    <property type="match status" value="2"/>
</dbReference>
<dbReference type="STRING" id="395493.BegalDRAFT_0366"/>
<evidence type="ECO:0000259" key="1">
    <source>
        <dbReference type="Pfam" id="PF09423"/>
    </source>
</evidence>
<dbReference type="eggNOG" id="COG3540">
    <property type="taxonomic scope" value="Bacteria"/>
</dbReference>
<name>I3CCE3_9GAMM</name>
<dbReference type="CDD" id="cd07389">
    <property type="entry name" value="MPP_PhoD"/>
    <property type="match status" value="1"/>
</dbReference>
<evidence type="ECO:0000259" key="2">
    <source>
        <dbReference type="Pfam" id="PF16655"/>
    </source>
</evidence>
<dbReference type="InterPro" id="IPR018946">
    <property type="entry name" value="PhoD-like_MPP"/>
</dbReference>
<feature type="domain" description="PhoD-like phosphatase metallophosphatase" evidence="1">
    <location>
        <begin position="151"/>
        <end position="348"/>
    </location>
</feature>